<dbReference type="PANTHER" id="PTHR36452:SF1">
    <property type="entry name" value="DUF2461 DOMAIN-CONTAINING PROTEIN"/>
    <property type="match status" value="1"/>
</dbReference>
<dbReference type="RefSeq" id="WP_377832112.1">
    <property type="nucleotide sequence ID" value="NZ_JBHRSK010000004.1"/>
</dbReference>
<proteinExistence type="predicted"/>
<protein>
    <submittedName>
        <fullName evidence="1">TIGR02453 family protein</fullName>
    </submittedName>
</protein>
<dbReference type="Proteomes" id="UP001595443">
    <property type="component" value="Unassembled WGS sequence"/>
</dbReference>
<evidence type="ECO:0000313" key="1">
    <source>
        <dbReference type="EMBL" id="MFC2967474.1"/>
    </source>
</evidence>
<dbReference type="PANTHER" id="PTHR36452">
    <property type="entry name" value="CHROMOSOME 12, WHOLE GENOME SHOTGUN SEQUENCE"/>
    <property type="match status" value="1"/>
</dbReference>
<organism evidence="1 2">
    <name type="scientific">Acidimangrovimonas pyrenivorans</name>
    <dbReference type="NCBI Taxonomy" id="2030798"/>
    <lineage>
        <taxon>Bacteria</taxon>
        <taxon>Pseudomonadati</taxon>
        <taxon>Pseudomonadota</taxon>
        <taxon>Alphaproteobacteria</taxon>
        <taxon>Rhodobacterales</taxon>
        <taxon>Paracoccaceae</taxon>
        <taxon>Acidimangrovimonas</taxon>
    </lineage>
</organism>
<dbReference type="Pfam" id="PF09365">
    <property type="entry name" value="DUF2461"/>
    <property type="match status" value="1"/>
</dbReference>
<keyword evidence="2" id="KW-1185">Reference proteome</keyword>
<dbReference type="NCBIfam" id="TIGR02453">
    <property type="entry name" value="TIGR02453 family protein"/>
    <property type="match status" value="1"/>
</dbReference>
<dbReference type="InterPro" id="IPR015996">
    <property type="entry name" value="UCP028451"/>
</dbReference>
<accession>A0ABV7ADQ2</accession>
<dbReference type="PIRSF" id="PIRSF028451">
    <property type="entry name" value="UCP028451"/>
    <property type="match status" value="1"/>
</dbReference>
<sequence>MRYPGLPRALPRFLAELAVENSRDWFEAHRDAYERDWKAAGLDLIAALGPLCQAGEPRLEAVPRIGGSLKRIQRDTRFSADKAPYAPMLHLVLALPGAEKHRGMHLVVHPDRLGFGAGHYGLGPQALARFRDRVQDPEDRAALLAAAARAEAVGSRWDAPDLKRLPKGMEAEADWEHLLRRKSVILRGETAGLPDWLFTADCLAGLDRLIAAHRPLLGWLAR</sequence>
<name>A0ABV7ADQ2_9RHOB</name>
<dbReference type="EMBL" id="JBHRSK010000004">
    <property type="protein sequence ID" value="MFC2967474.1"/>
    <property type="molecule type" value="Genomic_DNA"/>
</dbReference>
<gene>
    <name evidence="1" type="ORF">ACFOES_05150</name>
</gene>
<reference evidence="2" key="1">
    <citation type="journal article" date="2019" name="Int. J. Syst. Evol. Microbiol.">
        <title>The Global Catalogue of Microorganisms (GCM) 10K type strain sequencing project: providing services to taxonomists for standard genome sequencing and annotation.</title>
        <authorList>
            <consortium name="The Broad Institute Genomics Platform"/>
            <consortium name="The Broad Institute Genome Sequencing Center for Infectious Disease"/>
            <person name="Wu L."/>
            <person name="Ma J."/>
        </authorList>
    </citation>
    <scope>NUCLEOTIDE SEQUENCE [LARGE SCALE GENOMIC DNA]</scope>
    <source>
        <strain evidence="2">KCTC 62192</strain>
    </source>
</reference>
<dbReference type="InterPro" id="IPR012808">
    <property type="entry name" value="CHP02453"/>
</dbReference>
<evidence type="ECO:0000313" key="2">
    <source>
        <dbReference type="Proteomes" id="UP001595443"/>
    </source>
</evidence>
<comment type="caution">
    <text evidence="1">The sequence shown here is derived from an EMBL/GenBank/DDBJ whole genome shotgun (WGS) entry which is preliminary data.</text>
</comment>